<keyword evidence="2" id="KW-1133">Transmembrane helix</keyword>
<feature type="compositionally biased region" description="Polar residues" evidence="1">
    <location>
        <begin position="248"/>
        <end position="261"/>
    </location>
</feature>
<proteinExistence type="predicted"/>
<comment type="caution">
    <text evidence="3">The sequence shown here is derived from an EMBL/GenBank/DDBJ whole genome shotgun (WGS) entry which is preliminary data.</text>
</comment>
<evidence type="ECO:0000256" key="2">
    <source>
        <dbReference type="SAM" id="Phobius"/>
    </source>
</evidence>
<feature type="transmembrane region" description="Helical" evidence="2">
    <location>
        <begin position="523"/>
        <end position="545"/>
    </location>
</feature>
<dbReference type="EMBL" id="JAMQON010000002">
    <property type="protein sequence ID" value="MDS0259940.1"/>
    <property type="molecule type" value="Genomic_DNA"/>
</dbReference>
<organism evidence="3 4">
    <name type="scientific">Haloarcula saliterrae</name>
    <dbReference type="NCBI Taxonomy" id="2950534"/>
    <lineage>
        <taxon>Archaea</taxon>
        <taxon>Methanobacteriati</taxon>
        <taxon>Methanobacteriota</taxon>
        <taxon>Stenosarchaea group</taxon>
        <taxon>Halobacteria</taxon>
        <taxon>Halobacteriales</taxon>
        <taxon>Haloarculaceae</taxon>
        <taxon>Haloarcula</taxon>
    </lineage>
</organism>
<name>A0ABU2FDZ1_9EURY</name>
<protein>
    <recommendedName>
        <fullName evidence="5">DUF4129 domain-containing protein</fullName>
    </recommendedName>
</protein>
<feature type="transmembrane region" description="Helical" evidence="2">
    <location>
        <begin position="565"/>
        <end position="584"/>
    </location>
</feature>
<dbReference type="RefSeq" id="WP_310919593.1">
    <property type="nucleotide sequence ID" value="NZ_JAMQON010000002.1"/>
</dbReference>
<feature type="transmembrane region" description="Helical" evidence="2">
    <location>
        <begin position="16"/>
        <end position="36"/>
    </location>
</feature>
<evidence type="ECO:0008006" key="5">
    <source>
        <dbReference type="Google" id="ProtNLM"/>
    </source>
</evidence>
<dbReference type="Proteomes" id="UP001259659">
    <property type="component" value="Unassembled WGS sequence"/>
</dbReference>
<accession>A0ABU2FDZ1</accession>
<feature type="compositionally biased region" description="Polar residues" evidence="1">
    <location>
        <begin position="132"/>
        <end position="147"/>
    </location>
</feature>
<evidence type="ECO:0000256" key="1">
    <source>
        <dbReference type="SAM" id="MobiDB-lite"/>
    </source>
</evidence>
<reference evidence="3 4" key="1">
    <citation type="submission" date="2022-06" db="EMBL/GenBank/DDBJ databases">
        <title>Haloarcula sp. a new haloarchaeum isolate from saline soil.</title>
        <authorList>
            <person name="Strakova D."/>
            <person name="Galisteo C."/>
            <person name="Sanchez-Porro C."/>
            <person name="Ventosa A."/>
        </authorList>
    </citation>
    <scope>NUCLEOTIDE SEQUENCE [LARGE SCALE GENOMIC DNA]</scope>
    <source>
        <strain evidence="3 4">S1CR25-12</strain>
    </source>
</reference>
<evidence type="ECO:0000313" key="4">
    <source>
        <dbReference type="Proteomes" id="UP001259659"/>
    </source>
</evidence>
<keyword evidence="4" id="KW-1185">Reference proteome</keyword>
<feature type="compositionally biased region" description="Polar residues" evidence="1">
    <location>
        <begin position="206"/>
        <end position="233"/>
    </location>
</feature>
<feature type="compositionally biased region" description="Basic and acidic residues" evidence="1">
    <location>
        <begin position="83"/>
        <end position="104"/>
    </location>
</feature>
<keyword evidence="2" id="KW-0812">Transmembrane</keyword>
<feature type="compositionally biased region" description="Polar residues" evidence="1">
    <location>
        <begin position="67"/>
        <end position="78"/>
    </location>
</feature>
<feature type="region of interest" description="Disordered" evidence="1">
    <location>
        <begin position="42"/>
        <end position="265"/>
    </location>
</feature>
<sequence length="735" mass="74514">MPDTDSLADTSTKREYLRAFLAVVCILAVVVAAAALPGLTLAGPSGPGGDGTGLFPADSGSDRAPGGQSTSEVTTAQPSGERPTSERMPGERTAGDRPTGDRTGEQPSGDRTGEQPSGDRTGEQPSGDRTGEPSSGDQTGEPSSGDQTGEPSSGDSLSDDGPSEQPSGGQTGESSSGDRTGEQPSGDQTGEPSSGDSLSDDGPSEQPSGDRTGESSSGDRTGEQPSGDQTGEQPSDDGPSEQTDDRTVGNQSNANQTSNETESADAADDYTVSLNRSATAGAVVEVTVTDGGTPAAGVRVSFNGDSIGTTDDAGTVTGRVPYESRLNVTIDASTRASLAPPRGGDRLFAVAGPGLRQVSNETFTVDTNVTLALSGPLVTDGTVTLTATVDDVPVRDAAVTVGGEQIATTDDAGRASVTLPTDPGNYTLGVVRGSASGERTVSLAGLAVETSPSLPLALPGTGLAVTVTAGGEAVPNATVALGGDAVAQTGPNGTATAGLPLAGSVTVTVRKYGQLRETAVDGLLRNLAAVLVTALALAGGVGYLLRRRGVSGRTLSVWFRRAGQLLVTALLWLVAAVDTAIGRLRTRFELTVAALRAALARRRTLPELWAALRGWVRTRLAAARATADSAATAADPRTDTDPADDRATVRAAWGRFLGCVSLRDVRTATPGEIAAHAIEEDDIPPEAVGTLREAYRAVEYGQYDPQDHVSAVEGAIRTIERTAGDTDAADEGGAP</sequence>
<feature type="compositionally biased region" description="Polar residues" evidence="1">
    <location>
        <begin position="165"/>
        <end position="188"/>
    </location>
</feature>
<gene>
    <name evidence="3" type="ORF">NDI56_11095</name>
</gene>
<keyword evidence="2" id="KW-0472">Membrane</keyword>
<evidence type="ECO:0000313" key="3">
    <source>
        <dbReference type="EMBL" id="MDS0259940.1"/>
    </source>
</evidence>